<evidence type="ECO:0000256" key="1">
    <source>
        <dbReference type="SAM" id="Phobius"/>
    </source>
</evidence>
<gene>
    <name evidence="2" type="ORF">IEO21_02647</name>
</gene>
<evidence type="ECO:0000313" key="3">
    <source>
        <dbReference type="Proteomes" id="UP000639403"/>
    </source>
</evidence>
<feature type="transmembrane region" description="Helical" evidence="1">
    <location>
        <begin position="133"/>
        <end position="154"/>
    </location>
</feature>
<keyword evidence="1" id="KW-0472">Membrane</keyword>
<dbReference type="AlphaFoldDB" id="A0A8H7P7M1"/>
<dbReference type="EMBL" id="JADOXO010000027">
    <property type="protein sequence ID" value="KAF9818667.1"/>
    <property type="molecule type" value="Genomic_DNA"/>
</dbReference>
<name>A0A8H7P7M1_9APHY</name>
<feature type="transmembrane region" description="Helical" evidence="1">
    <location>
        <begin position="208"/>
        <end position="235"/>
    </location>
</feature>
<feature type="transmembrane region" description="Helical" evidence="1">
    <location>
        <begin position="95"/>
        <end position="113"/>
    </location>
</feature>
<protein>
    <submittedName>
        <fullName evidence="2">Uncharacterized protein</fullName>
    </submittedName>
</protein>
<feature type="transmembrane region" description="Helical" evidence="1">
    <location>
        <begin position="175"/>
        <end position="202"/>
    </location>
</feature>
<evidence type="ECO:0000313" key="2">
    <source>
        <dbReference type="EMBL" id="KAF9818667.1"/>
    </source>
</evidence>
<organism evidence="2 3">
    <name type="scientific">Rhodonia placenta</name>
    <dbReference type="NCBI Taxonomy" id="104341"/>
    <lineage>
        <taxon>Eukaryota</taxon>
        <taxon>Fungi</taxon>
        <taxon>Dikarya</taxon>
        <taxon>Basidiomycota</taxon>
        <taxon>Agaricomycotina</taxon>
        <taxon>Agaricomycetes</taxon>
        <taxon>Polyporales</taxon>
        <taxon>Adustoporiaceae</taxon>
        <taxon>Rhodonia</taxon>
    </lineage>
</organism>
<proteinExistence type="predicted"/>
<keyword evidence="1" id="KW-0812">Transmembrane</keyword>
<dbReference type="Proteomes" id="UP000639403">
    <property type="component" value="Unassembled WGS sequence"/>
</dbReference>
<reference evidence="2" key="2">
    <citation type="journal article" name="Front. Microbiol.">
        <title>Degradative Capacity of Two Strains of Rhodonia placenta: From Phenotype to Genotype.</title>
        <authorList>
            <person name="Kolle M."/>
            <person name="Horta M.A.C."/>
            <person name="Nowrousian M."/>
            <person name="Ohm R.A."/>
            <person name="Benz J.P."/>
            <person name="Pilgard A."/>
        </authorList>
    </citation>
    <scope>NUCLEOTIDE SEQUENCE</scope>
    <source>
        <strain evidence="2">FPRL280</strain>
    </source>
</reference>
<reference evidence="2" key="1">
    <citation type="submission" date="2020-11" db="EMBL/GenBank/DDBJ databases">
        <authorList>
            <person name="Koelle M."/>
            <person name="Horta M.A.C."/>
            <person name="Nowrousian M."/>
            <person name="Ohm R.A."/>
            <person name="Benz P."/>
            <person name="Pilgard A."/>
        </authorList>
    </citation>
    <scope>NUCLEOTIDE SEQUENCE</scope>
    <source>
        <strain evidence="2">FPRL280</strain>
    </source>
</reference>
<accession>A0A8H7P7M1</accession>
<sequence length="449" mass="49128">MATNVASEIKDIKRPSPAHQRRSTVVSSSTLVAAEQNLKGTIGDRMSRLAWKAWNLVWHSFFLLFLGVVSTDRLREVVEEYEKWRRFKKSLFERYANINIIASLLMTTTAVFLTTQPTNSIADWSAPLPYKALGATFGLAFLSVASGTFILFVGTDLQASVVEDMLAQPYKFAPALLLLALPNLFVAAAAIAGVTATCIAVWNGDSPPAQIVLSFVVVVLFVMVSAFAAIALWAASRAERDDEPTKDSVNDSSACAFCTIDIAEHLSLVTHKTTFENSKQIREDVTTTSPSPLPISWHPVKIIILPTTPTIDCLQCSLGDPVGVLKQETSLISYKRLRELTSHPSDSSKAKEWDSSGVTLVISLGMSITAYDANVMAQSVHELLNTVIQMRTLQEPELFDMIAAWAALRRDANVNTTSGHAADAKPERHFGQLFGENARPLLQMRQSSG</sequence>
<keyword evidence="1" id="KW-1133">Transmembrane helix</keyword>
<comment type="caution">
    <text evidence="2">The sequence shown here is derived from an EMBL/GenBank/DDBJ whole genome shotgun (WGS) entry which is preliminary data.</text>
</comment>